<comment type="caution">
    <text evidence="2">The sequence shown here is derived from an EMBL/GenBank/DDBJ whole genome shotgun (WGS) entry which is preliminary data.</text>
</comment>
<name>A0A327YJ69_9RHOB</name>
<dbReference type="Proteomes" id="UP000249165">
    <property type="component" value="Unassembled WGS sequence"/>
</dbReference>
<keyword evidence="2" id="KW-0808">Transferase</keyword>
<protein>
    <submittedName>
        <fullName evidence="2">Glycosyltransferase involved in cell wall biosynthesis</fullName>
    </submittedName>
</protein>
<sequence length="348" mass="37496">MADLAGKSVLFVVARFHTNLSFAVRALVAAGARVTVWAGKSDGPEDHEVVTPQVFAPSDTDAMTASWAAAAPDIAFLRNSAALRFAAARIGKRAGTPLWSYDLHPFHRREPLSRRFYLWRKGLPIRRVTASRGLADVRPDRAARYLPWPVVDSPPPPMPQRDSTGPVTVLCAAKLGKRRKMQDLVIDAMRDAGRAGRARLVLAGSDSVFNAPEDRAHLAALYAAAEAEPWIEMAGRVPFPDMPALYARSDICILPSFDEPLGFAPAESMAYACVPVISSEAGSAGYLTADNGIVIDPHRPGTIQDALSRLIEDPALRARLGAGARDTALTELGPDRFVQRMAALIAEG</sequence>
<dbReference type="AlphaFoldDB" id="A0A327YJ69"/>
<evidence type="ECO:0000313" key="3">
    <source>
        <dbReference type="Proteomes" id="UP000249165"/>
    </source>
</evidence>
<evidence type="ECO:0000259" key="1">
    <source>
        <dbReference type="Pfam" id="PF00534"/>
    </source>
</evidence>
<dbReference type="CDD" id="cd03801">
    <property type="entry name" value="GT4_PimA-like"/>
    <property type="match status" value="1"/>
</dbReference>
<evidence type="ECO:0000313" key="2">
    <source>
        <dbReference type="EMBL" id="RAK18339.1"/>
    </source>
</evidence>
<gene>
    <name evidence="2" type="ORF">ATI53_101358</name>
</gene>
<accession>A0A327YJ69</accession>
<dbReference type="Pfam" id="PF00534">
    <property type="entry name" value="Glycos_transf_1"/>
    <property type="match status" value="1"/>
</dbReference>
<dbReference type="EMBL" id="QLMG01000013">
    <property type="protein sequence ID" value="RAK18339.1"/>
    <property type="molecule type" value="Genomic_DNA"/>
</dbReference>
<dbReference type="RefSeq" id="WP_111550240.1">
    <property type="nucleotide sequence ID" value="NZ_LIQE01000011.1"/>
</dbReference>
<reference evidence="2 3" key="1">
    <citation type="submission" date="2018-06" db="EMBL/GenBank/DDBJ databases">
        <title>Genomic Encyclopedia of Archaeal and Bacterial Type Strains, Phase II (KMG-II): from individual species to whole genera.</title>
        <authorList>
            <person name="Goeker M."/>
        </authorList>
    </citation>
    <scope>NUCLEOTIDE SEQUENCE [LARGE SCALE GENOMIC DNA]</scope>
    <source>
        <strain evidence="2 3">DSM 22011</strain>
    </source>
</reference>
<organism evidence="2 3">
    <name type="scientific">Salipiger aestuarii</name>
    <dbReference type="NCBI Taxonomy" id="568098"/>
    <lineage>
        <taxon>Bacteria</taxon>
        <taxon>Pseudomonadati</taxon>
        <taxon>Pseudomonadota</taxon>
        <taxon>Alphaproteobacteria</taxon>
        <taxon>Rhodobacterales</taxon>
        <taxon>Roseobacteraceae</taxon>
        <taxon>Salipiger</taxon>
    </lineage>
</organism>
<dbReference type="OrthoDB" id="529131at2"/>
<proteinExistence type="predicted"/>
<dbReference type="Gene3D" id="3.40.50.2000">
    <property type="entry name" value="Glycogen Phosphorylase B"/>
    <property type="match status" value="1"/>
</dbReference>
<feature type="domain" description="Glycosyl transferase family 1" evidence="1">
    <location>
        <begin position="166"/>
        <end position="326"/>
    </location>
</feature>
<dbReference type="PANTHER" id="PTHR12526">
    <property type="entry name" value="GLYCOSYLTRANSFERASE"/>
    <property type="match status" value="1"/>
</dbReference>
<dbReference type="GO" id="GO:0016757">
    <property type="term" value="F:glycosyltransferase activity"/>
    <property type="evidence" value="ECO:0007669"/>
    <property type="project" value="InterPro"/>
</dbReference>
<dbReference type="PANTHER" id="PTHR12526:SF635">
    <property type="entry name" value="GLYCOSYL TRANSFERASE GROUP 1"/>
    <property type="match status" value="1"/>
</dbReference>
<dbReference type="SUPFAM" id="SSF53756">
    <property type="entry name" value="UDP-Glycosyltransferase/glycogen phosphorylase"/>
    <property type="match status" value="1"/>
</dbReference>
<keyword evidence="3" id="KW-1185">Reference proteome</keyword>
<dbReference type="InterPro" id="IPR001296">
    <property type="entry name" value="Glyco_trans_1"/>
</dbReference>